<keyword evidence="5" id="KW-1185">Reference proteome</keyword>
<protein>
    <submittedName>
        <fullName evidence="4">Putative FecR protein</fullName>
    </submittedName>
</protein>
<feature type="transmembrane region" description="Helical" evidence="1">
    <location>
        <begin position="95"/>
        <end position="113"/>
    </location>
</feature>
<dbReference type="eggNOG" id="COG3712">
    <property type="taxonomic scope" value="Bacteria"/>
</dbReference>
<dbReference type="RefSeq" id="WP_014702820.1">
    <property type="nucleotide sequence ID" value="NC_017856.1"/>
</dbReference>
<accession>I1YEM7</accession>
<keyword evidence="1" id="KW-0812">Transmembrane</keyword>
<reference evidence="4 5" key="1">
    <citation type="journal article" date="2012" name="J. Bacteriol.">
        <title>Complete genome sequences of Methylophaga sp. strain JAM1 and Methylophaga sp. strain JAM7.</title>
        <authorList>
            <person name="Villeneuve C."/>
            <person name="Martineau C."/>
            <person name="Mauffrey F."/>
            <person name="Villemur R."/>
        </authorList>
    </citation>
    <scope>NUCLEOTIDE SEQUENCE [LARGE SCALE GENOMIC DNA]</scope>
    <source>
        <strain evidence="4 5">JAM7</strain>
    </source>
</reference>
<sequence>MNHSPTYSELLAGLSHQAMEQAANWYALLGSDGVTEIDRQQWRLWLEKNSENERAWLYVESVSRRFKPLRSTPDPRQAAEGVWEANKRILKRRDILGGLFSLFGVGVVTWSTWRYTPIAIMAEAWHAEYQTEVGEIRDVVLSDGSQLWLNTQTAVSEHFDRQRRRLKLHHGEVLIDTAADANRQFSVVTPHGNLVALGTRFTVYTTAETSLIAVYQGRVSIQPTTTQPIIIEAGQQIRFDSHSYGALENASKARTSWHRRVLVAQNLSLAALVGELRRYRHGHVGLHPDLESLEVFGQFPITQTDETLDMLAEVLPIKIQRTLPWWVTIEPK</sequence>
<dbReference type="PIRSF" id="PIRSF018266">
    <property type="entry name" value="FecR"/>
    <property type="match status" value="1"/>
</dbReference>
<gene>
    <name evidence="4" type="ordered locus">Q7C_189</name>
</gene>
<dbReference type="InterPro" id="IPR032623">
    <property type="entry name" value="FecR_N"/>
</dbReference>
<dbReference type="Pfam" id="PF16220">
    <property type="entry name" value="DUF4880"/>
    <property type="match status" value="1"/>
</dbReference>
<dbReference type="PANTHER" id="PTHR30273">
    <property type="entry name" value="PERIPLASMIC SIGNAL SENSOR AND SIGMA FACTOR ACTIVATOR FECR-RELATED"/>
    <property type="match status" value="1"/>
</dbReference>
<evidence type="ECO:0000313" key="4">
    <source>
        <dbReference type="EMBL" id="AFJ01370.1"/>
    </source>
</evidence>
<dbReference type="STRING" id="754477.Q7C_189"/>
<evidence type="ECO:0000259" key="2">
    <source>
        <dbReference type="Pfam" id="PF04773"/>
    </source>
</evidence>
<keyword evidence="1" id="KW-0472">Membrane</keyword>
<evidence type="ECO:0000259" key="3">
    <source>
        <dbReference type="Pfam" id="PF16220"/>
    </source>
</evidence>
<dbReference type="PANTHER" id="PTHR30273:SF2">
    <property type="entry name" value="PROTEIN FECR"/>
    <property type="match status" value="1"/>
</dbReference>
<dbReference type="InterPro" id="IPR006860">
    <property type="entry name" value="FecR"/>
</dbReference>
<dbReference type="KEGG" id="mec:Q7C_189"/>
<evidence type="ECO:0000256" key="1">
    <source>
        <dbReference type="SAM" id="Phobius"/>
    </source>
</evidence>
<dbReference type="InterPro" id="IPR012373">
    <property type="entry name" value="Ferrdict_sens_TM"/>
</dbReference>
<dbReference type="HOGENOM" id="CLU_050192_0_0_6"/>
<dbReference type="GO" id="GO:0016989">
    <property type="term" value="F:sigma factor antagonist activity"/>
    <property type="evidence" value="ECO:0007669"/>
    <property type="project" value="TreeGrafter"/>
</dbReference>
<feature type="domain" description="FecR protein" evidence="2">
    <location>
        <begin position="128"/>
        <end position="219"/>
    </location>
</feature>
<dbReference type="Proteomes" id="UP000009145">
    <property type="component" value="Chromosome"/>
</dbReference>
<dbReference type="PATRIC" id="fig|754477.3.peg.189"/>
<evidence type="ECO:0000313" key="5">
    <source>
        <dbReference type="Proteomes" id="UP000009145"/>
    </source>
</evidence>
<organism evidence="4 5">
    <name type="scientific">Methylophaga frappieri (strain ATCC BAA-2434 / DSM 25690 / JAM7)</name>
    <dbReference type="NCBI Taxonomy" id="754477"/>
    <lineage>
        <taxon>Bacteria</taxon>
        <taxon>Pseudomonadati</taxon>
        <taxon>Pseudomonadota</taxon>
        <taxon>Gammaproteobacteria</taxon>
        <taxon>Thiotrichales</taxon>
        <taxon>Piscirickettsiaceae</taxon>
        <taxon>Methylophaga</taxon>
    </lineage>
</organism>
<dbReference type="Pfam" id="PF04773">
    <property type="entry name" value="FecR"/>
    <property type="match status" value="1"/>
</dbReference>
<keyword evidence="1" id="KW-1133">Transmembrane helix</keyword>
<proteinExistence type="predicted"/>
<name>I1YEM7_METFJ</name>
<dbReference type="AlphaFoldDB" id="I1YEM7"/>
<dbReference type="EMBL" id="CP003380">
    <property type="protein sequence ID" value="AFJ01370.1"/>
    <property type="molecule type" value="Genomic_DNA"/>
</dbReference>
<dbReference type="Gene3D" id="2.60.120.1440">
    <property type="match status" value="1"/>
</dbReference>
<feature type="domain" description="FecR N-terminal" evidence="3">
    <location>
        <begin position="20"/>
        <end position="61"/>
    </location>
</feature>